<evidence type="ECO:0008006" key="6">
    <source>
        <dbReference type="Google" id="ProtNLM"/>
    </source>
</evidence>
<organism evidence="4 5">
    <name type="scientific">Brachybacterium aquaticum</name>
    <dbReference type="NCBI Taxonomy" id="1432564"/>
    <lineage>
        <taxon>Bacteria</taxon>
        <taxon>Bacillati</taxon>
        <taxon>Actinomycetota</taxon>
        <taxon>Actinomycetes</taxon>
        <taxon>Micrococcales</taxon>
        <taxon>Dermabacteraceae</taxon>
        <taxon>Brachybacterium</taxon>
    </lineage>
</organism>
<evidence type="ECO:0000256" key="1">
    <source>
        <dbReference type="ARBA" id="ARBA00007521"/>
    </source>
</evidence>
<comment type="similarity">
    <text evidence="1">Belongs to the PemK/MazF family.</text>
</comment>
<keyword evidence="2" id="KW-1277">Toxin-antitoxin system</keyword>
<dbReference type="EMBL" id="JACHLZ010000001">
    <property type="protein sequence ID" value="MBB5831285.1"/>
    <property type="molecule type" value="Genomic_DNA"/>
</dbReference>
<accession>A0A841AD53</accession>
<protein>
    <recommendedName>
        <fullName evidence="6">Growth inhibitor PemK</fullName>
    </recommendedName>
</protein>
<feature type="compositionally biased region" description="Polar residues" evidence="3">
    <location>
        <begin position="1"/>
        <end position="11"/>
    </location>
</feature>
<feature type="compositionally biased region" description="Basic and acidic residues" evidence="3">
    <location>
        <begin position="23"/>
        <end position="39"/>
    </location>
</feature>
<sequence length="230" mass="24284">MSLFDTLSSAVRSLARNPSVRRGARDLGRAAVRAIEEQRGGTADNDSAKSGSGRAGATPGRSADGARQSDGAGRATAGGSGAADGHGALADRKDSRGLRLAYAPREDDHPDPGEIVWAWVPYEEDITRGKDRPVLVIAEEDASAGGRDGEGEVLIALMLTSRDRTESGATRTGEHGATWVDIGAGDWDSKGRPSEVRADRLLRISPDAVRREGARLDRERYERVAAAVQG</sequence>
<dbReference type="InterPro" id="IPR003477">
    <property type="entry name" value="PemK-like"/>
</dbReference>
<dbReference type="RefSeq" id="WP_184324781.1">
    <property type="nucleotide sequence ID" value="NZ_JACHLZ010000001.1"/>
</dbReference>
<evidence type="ECO:0000313" key="4">
    <source>
        <dbReference type="EMBL" id="MBB5831285.1"/>
    </source>
</evidence>
<keyword evidence="5" id="KW-1185">Reference proteome</keyword>
<dbReference type="InterPro" id="IPR011067">
    <property type="entry name" value="Plasmid_toxin/cell-grow_inhib"/>
</dbReference>
<reference evidence="4 5" key="1">
    <citation type="submission" date="2020-08" db="EMBL/GenBank/DDBJ databases">
        <title>Sequencing the genomes of 1000 actinobacteria strains.</title>
        <authorList>
            <person name="Klenk H.-P."/>
        </authorList>
    </citation>
    <scope>NUCLEOTIDE SEQUENCE [LARGE SCALE GENOMIC DNA]</scope>
    <source>
        <strain evidence="4 5">DSM 28796</strain>
    </source>
</reference>
<evidence type="ECO:0000313" key="5">
    <source>
        <dbReference type="Proteomes" id="UP000588158"/>
    </source>
</evidence>
<dbReference type="Gene3D" id="2.30.30.110">
    <property type="match status" value="1"/>
</dbReference>
<dbReference type="Pfam" id="PF02452">
    <property type="entry name" value="PemK_toxin"/>
    <property type="match status" value="1"/>
</dbReference>
<evidence type="ECO:0000256" key="2">
    <source>
        <dbReference type="ARBA" id="ARBA00022649"/>
    </source>
</evidence>
<proteinExistence type="inferred from homology"/>
<dbReference type="AlphaFoldDB" id="A0A841AD53"/>
<evidence type="ECO:0000256" key="3">
    <source>
        <dbReference type="SAM" id="MobiDB-lite"/>
    </source>
</evidence>
<comment type="caution">
    <text evidence="4">The sequence shown here is derived from an EMBL/GenBank/DDBJ whole genome shotgun (WGS) entry which is preliminary data.</text>
</comment>
<dbReference type="SUPFAM" id="SSF50118">
    <property type="entry name" value="Cell growth inhibitor/plasmid maintenance toxic component"/>
    <property type="match status" value="1"/>
</dbReference>
<name>A0A841AD53_9MICO</name>
<gene>
    <name evidence="4" type="ORF">HNR70_001098</name>
</gene>
<feature type="region of interest" description="Disordered" evidence="3">
    <location>
        <begin position="1"/>
        <end position="93"/>
    </location>
</feature>
<dbReference type="GO" id="GO:0003677">
    <property type="term" value="F:DNA binding"/>
    <property type="evidence" value="ECO:0007669"/>
    <property type="project" value="InterPro"/>
</dbReference>
<dbReference type="Proteomes" id="UP000588158">
    <property type="component" value="Unassembled WGS sequence"/>
</dbReference>